<feature type="non-terminal residue" evidence="1">
    <location>
        <position position="122"/>
    </location>
</feature>
<gene>
    <name evidence="1" type="ORF">E1261_41505</name>
</gene>
<evidence type="ECO:0008006" key="3">
    <source>
        <dbReference type="Google" id="ProtNLM"/>
    </source>
</evidence>
<dbReference type="EMBL" id="SMKA01000365">
    <property type="protein sequence ID" value="TDC14739.1"/>
    <property type="molecule type" value="Genomic_DNA"/>
</dbReference>
<reference evidence="1 2" key="1">
    <citation type="submission" date="2019-03" db="EMBL/GenBank/DDBJ databases">
        <title>Draft genome sequences of novel Actinobacteria.</title>
        <authorList>
            <person name="Sahin N."/>
            <person name="Ay H."/>
            <person name="Saygin H."/>
        </authorList>
    </citation>
    <scope>NUCLEOTIDE SEQUENCE [LARGE SCALE GENOMIC DNA]</scope>
    <source>
        <strain evidence="1 2">JCM 30547</strain>
    </source>
</reference>
<dbReference type="AlphaFoldDB" id="A0A4R4NYV4"/>
<evidence type="ECO:0000313" key="1">
    <source>
        <dbReference type="EMBL" id="TDC14739.1"/>
    </source>
</evidence>
<sequence>MAPAFLGENGPASTNCGGLDVLTETQRQVFERLAELAVPADDSPSAAEAGAVEFIERVLTVDRPDWQPRMDRALAVAGEALRAPAAEALEAVLADVDGAWLVRLIAQGYYAGESAWGAVGWR</sequence>
<name>A0A4R4NYV4_9ACTN</name>
<comment type="caution">
    <text evidence="1">The sequence shown here is derived from an EMBL/GenBank/DDBJ whole genome shotgun (WGS) entry which is preliminary data.</text>
</comment>
<proteinExistence type="predicted"/>
<keyword evidence="2" id="KW-1185">Reference proteome</keyword>
<accession>A0A4R4NYV4</accession>
<dbReference type="Proteomes" id="UP000295075">
    <property type="component" value="Unassembled WGS sequence"/>
</dbReference>
<protein>
    <recommendedName>
        <fullName evidence="3">Gluconate 2-dehydrogenase subunit 3 family protein</fullName>
    </recommendedName>
</protein>
<dbReference type="Pfam" id="PF13618">
    <property type="entry name" value="Gluconate_2-dh3"/>
    <property type="match status" value="1"/>
</dbReference>
<dbReference type="InterPro" id="IPR027056">
    <property type="entry name" value="Gluconate_2DH_su3"/>
</dbReference>
<organism evidence="1 2">
    <name type="scientific">Kribbella albertanoniae</name>
    <dbReference type="NCBI Taxonomy" id="1266829"/>
    <lineage>
        <taxon>Bacteria</taxon>
        <taxon>Bacillati</taxon>
        <taxon>Actinomycetota</taxon>
        <taxon>Actinomycetes</taxon>
        <taxon>Propionibacteriales</taxon>
        <taxon>Kribbellaceae</taxon>
        <taxon>Kribbella</taxon>
    </lineage>
</organism>
<evidence type="ECO:0000313" key="2">
    <source>
        <dbReference type="Proteomes" id="UP000295075"/>
    </source>
</evidence>